<dbReference type="Gene3D" id="3.90.1720.10">
    <property type="entry name" value="endopeptidase domain like (from Nostoc punctiforme)"/>
    <property type="match status" value="1"/>
</dbReference>
<comment type="similarity">
    <text evidence="1">Belongs to the peptidase C40 family.</text>
</comment>
<evidence type="ECO:0000256" key="4">
    <source>
        <dbReference type="ARBA" id="ARBA00022807"/>
    </source>
</evidence>
<evidence type="ECO:0000259" key="5">
    <source>
        <dbReference type="PROSITE" id="PS51935"/>
    </source>
</evidence>
<dbReference type="InterPro" id="IPR038765">
    <property type="entry name" value="Papain-like_cys_pep_sf"/>
</dbReference>
<feature type="domain" description="NlpC/P60" evidence="5">
    <location>
        <begin position="62"/>
        <end position="192"/>
    </location>
</feature>
<dbReference type="InterPro" id="IPR000064">
    <property type="entry name" value="NLP_P60_dom"/>
</dbReference>
<evidence type="ECO:0000256" key="2">
    <source>
        <dbReference type="ARBA" id="ARBA00022670"/>
    </source>
</evidence>
<dbReference type="SUPFAM" id="SSF54001">
    <property type="entry name" value="Cysteine proteinases"/>
    <property type="match status" value="1"/>
</dbReference>
<dbReference type="Proteomes" id="UP000429232">
    <property type="component" value="Chromosome"/>
</dbReference>
<dbReference type="GO" id="GO:0006508">
    <property type="term" value="P:proteolysis"/>
    <property type="evidence" value="ECO:0007669"/>
    <property type="project" value="UniProtKB-KW"/>
</dbReference>
<gene>
    <name evidence="6" type="ORF">GO620_010245</name>
</gene>
<keyword evidence="7" id="KW-1185">Reference proteome</keyword>
<evidence type="ECO:0000313" key="7">
    <source>
        <dbReference type="Proteomes" id="UP000429232"/>
    </source>
</evidence>
<dbReference type="GO" id="GO:0008234">
    <property type="term" value="F:cysteine-type peptidase activity"/>
    <property type="evidence" value="ECO:0007669"/>
    <property type="project" value="UniProtKB-KW"/>
</dbReference>
<dbReference type="PROSITE" id="PS51257">
    <property type="entry name" value="PROKAR_LIPOPROTEIN"/>
    <property type="match status" value="1"/>
</dbReference>
<keyword evidence="3" id="KW-0378">Hydrolase</keyword>
<keyword evidence="2" id="KW-0645">Protease</keyword>
<dbReference type="RefSeq" id="WP_157525174.1">
    <property type="nucleotide sequence ID" value="NZ_CP066775.1"/>
</dbReference>
<dbReference type="InterPro" id="IPR051202">
    <property type="entry name" value="Peptidase_C40"/>
</dbReference>
<evidence type="ECO:0000313" key="6">
    <source>
        <dbReference type="EMBL" id="QQL48562.1"/>
    </source>
</evidence>
<protein>
    <submittedName>
        <fullName evidence="6">C40 family peptidase</fullName>
    </submittedName>
</protein>
<dbReference type="PROSITE" id="PS51935">
    <property type="entry name" value="NLPC_P60"/>
    <property type="match status" value="1"/>
</dbReference>
<dbReference type="EMBL" id="CP066775">
    <property type="protein sequence ID" value="QQL48562.1"/>
    <property type="molecule type" value="Genomic_DNA"/>
</dbReference>
<dbReference type="Pfam" id="PF00877">
    <property type="entry name" value="NLPC_P60"/>
    <property type="match status" value="1"/>
</dbReference>
<proteinExistence type="inferred from homology"/>
<dbReference type="PANTHER" id="PTHR47053">
    <property type="entry name" value="MUREIN DD-ENDOPEPTIDASE MEPH-RELATED"/>
    <property type="match status" value="1"/>
</dbReference>
<evidence type="ECO:0000256" key="1">
    <source>
        <dbReference type="ARBA" id="ARBA00007074"/>
    </source>
</evidence>
<dbReference type="AlphaFoldDB" id="A0A6I4HZB7"/>
<dbReference type="PANTHER" id="PTHR47053:SF1">
    <property type="entry name" value="MUREIN DD-ENDOPEPTIDASE MEPH-RELATED"/>
    <property type="match status" value="1"/>
</dbReference>
<keyword evidence="4" id="KW-0788">Thiol protease</keyword>
<name>A0A6I4HZB7_9SPHI</name>
<organism evidence="6 7">
    <name type="scientific">Mucilaginibacter ginkgonis</name>
    <dbReference type="NCBI Taxonomy" id="2682091"/>
    <lineage>
        <taxon>Bacteria</taxon>
        <taxon>Pseudomonadati</taxon>
        <taxon>Bacteroidota</taxon>
        <taxon>Sphingobacteriia</taxon>
        <taxon>Sphingobacteriales</taxon>
        <taxon>Sphingobacteriaceae</taxon>
        <taxon>Mucilaginibacter</taxon>
    </lineage>
</organism>
<sequence length="193" mass="20756">MIKSRFIGLIGLYISLLACGPAEKPAYVFTPKDTVTDAKGIKTVIIAPTDGTAQMDTINVGTTTPKQLVDFARTAYGIPYKYASSDPMAGFDCSGFITYVFNHFGIAVPRTSADFTNVKHAVPINAALPGDLILFTGTDSTIRTVGHMGIVVTGYKDSLQFIHSTSGKANGVTISGFTKGYQQRFVKVVRVFR</sequence>
<accession>A0A6I4HZB7</accession>
<reference evidence="6 7" key="1">
    <citation type="submission" date="2020-12" db="EMBL/GenBank/DDBJ databases">
        <title>HMF7856_wgs.fasta genome submission.</title>
        <authorList>
            <person name="Kang H."/>
            <person name="Kim H."/>
            <person name="Joh K."/>
        </authorList>
    </citation>
    <scope>NUCLEOTIDE SEQUENCE [LARGE SCALE GENOMIC DNA]</scope>
    <source>
        <strain evidence="6 7">HMF7856</strain>
    </source>
</reference>
<dbReference type="KEGG" id="mgik:GO620_010245"/>
<evidence type="ECO:0000256" key="3">
    <source>
        <dbReference type="ARBA" id="ARBA00022801"/>
    </source>
</evidence>